<dbReference type="EMBL" id="DS028143">
    <property type="protein sequence ID" value="EEY60087.1"/>
    <property type="molecule type" value="Genomic_DNA"/>
</dbReference>
<dbReference type="STRING" id="403677.D0NKF1"/>
<feature type="chain" id="PRO_5003012146" evidence="1">
    <location>
        <begin position="22"/>
        <end position="218"/>
    </location>
</feature>
<dbReference type="HOGENOM" id="CLU_110486_0_0_1"/>
<dbReference type="eggNOG" id="ENOG502QRY6">
    <property type="taxonomic scope" value="Eukaryota"/>
</dbReference>
<reference evidence="3" key="1">
    <citation type="journal article" date="2009" name="Nature">
        <title>Genome sequence and analysis of the Irish potato famine pathogen Phytophthora infestans.</title>
        <authorList>
            <consortium name="The Broad Institute Genome Sequencing Platform"/>
            <person name="Haas B.J."/>
            <person name="Kamoun S."/>
            <person name="Zody M.C."/>
            <person name="Jiang R.H."/>
            <person name="Handsaker R.E."/>
            <person name="Cano L.M."/>
            <person name="Grabherr M."/>
            <person name="Kodira C.D."/>
            <person name="Raffaele S."/>
            <person name="Torto-Alalibo T."/>
            <person name="Bozkurt T.O."/>
            <person name="Ah-Fong A.M."/>
            <person name="Alvarado L."/>
            <person name="Anderson V.L."/>
            <person name="Armstrong M.R."/>
            <person name="Avrova A."/>
            <person name="Baxter L."/>
            <person name="Beynon J."/>
            <person name="Boevink P.C."/>
            <person name="Bollmann S.R."/>
            <person name="Bos J.I."/>
            <person name="Bulone V."/>
            <person name="Cai G."/>
            <person name="Cakir C."/>
            <person name="Carrington J.C."/>
            <person name="Chawner M."/>
            <person name="Conti L."/>
            <person name="Costanzo S."/>
            <person name="Ewan R."/>
            <person name="Fahlgren N."/>
            <person name="Fischbach M.A."/>
            <person name="Fugelstad J."/>
            <person name="Gilroy E.M."/>
            <person name="Gnerre S."/>
            <person name="Green P.J."/>
            <person name="Grenville-Briggs L.J."/>
            <person name="Griffith J."/>
            <person name="Grunwald N.J."/>
            <person name="Horn K."/>
            <person name="Horner N.R."/>
            <person name="Hu C.H."/>
            <person name="Huitema E."/>
            <person name="Jeong D.H."/>
            <person name="Jones A.M."/>
            <person name="Jones J.D."/>
            <person name="Jones R.W."/>
            <person name="Karlsson E.K."/>
            <person name="Kunjeti S.G."/>
            <person name="Lamour K."/>
            <person name="Liu Z."/>
            <person name="Ma L."/>
            <person name="Maclean D."/>
            <person name="Chibucos M.C."/>
            <person name="McDonald H."/>
            <person name="McWalters J."/>
            <person name="Meijer H.J."/>
            <person name="Morgan W."/>
            <person name="Morris P.F."/>
            <person name="Munro C.A."/>
            <person name="O'Neill K."/>
            <person name="Ospina-Giraldo M."/>
            <person name="Pinzon A."/>
            <person name="Pritchard L."/>
            <person name="Ramsahoye B."/>
            <person name="Ren Q."/>
            <person name="Restrepo S."/>
            <person name="Roy S."/>
            <person name="Sadanandom A."/>
            <person name="Savidor A."/>
            <person name="Schornack S."/>
            <person name="Schwartz D.C."/>
            <person name="Schumann U.D."/>
            <person name="Schwessinger B."/>
            <person name="Seyer L."/>
            <person name="Sharpe T."/>
            <person name="Silvar C."/>
            <person name="Song J."/>
            <person name="Studholme D.J."/>
            <person name="Sykes S."/>
            <person name="Thines M."/>
            <person name="van de Vondervoort P.J."/>
            <person name="Phuntumart V."/>
            <person name="Wawra S."/>
            <person name="Weide R."/>
            <person name="Win J."/>
            <person name="Young C."/>
            <person name="Zhou S."/>
            <person name="Fry W."/>
            <person name="Meyers B.C."/>
            <person name="van West P."/>
            <person name="Ristaino J."/>
            <person name="Govers F."/>
            <person name="Birch P.R."/>
            <person name="Whisson S.C."/>
            <person name="Judelson H.S."/>
            <person name="Nusbaum C."/>
        </authorList>
    </citation>
    <scope>NUCLEOTIDE SEQUENCE [LARGE SCALE GENOMIC DNA]</scope>
    <source>
        <strain evidence="3">T30-4</strain>
    </source>
</reference>
<evidence type="ECO:0000256" key="1">
    <source>
        <dbReference type="SAM" id="SignalP"/>
    </source>
</evidence>
<organism evidence="2 3">
    <name type="scientific">Phytophthora infestans (strain T30-4)</name>
    <name type="common">Potato late blight agent</name>
    <dbReference type="NCBI Taxonomy" id="403677"/>
    <lineage>
        <taxon>Eukaryota</taxon>
        <taxon>Sar</taxon>
        <taxon>Stramenopiles</taxon>
        <taxon>Oomycota</taxon>
        <taxon>Peronosporomycetes</taxon>
        <taxon>Peronosporales</taxon>
        <taxon>Peronosporaceae</taxon>
        <taxon>Phytophthora</taxon>
    </lineage>
</organism>
<dbReference type="KEGG" id="pif:PITG_22961"/>
<dbReference type="GeneID" id="9478238"/>
<protein>
    <submittedName>
        <fullName evidence="2">Uncharacterized protein</fullName>
    </submittedName>
</protein>
<keyword evidence="1" id="KW-0732">Signal</keyword>
<keyword evidence="3" id="KW-1185">Reference proteome</keyword>
<sequence length="218" mass="25126">MRALTGLYLSAACCVFGQALAWGQQPDGYEVIDGPDGPESVDAWRRDWTAWKKMELITNRYNPKDSCNVYNIQQTQRTQQNFVQTFLMMNDRSIYDRETQQYTVDKYVDDMQSRVGPIDSVLIWPAYPNIGVDNRNQWDLLRDLPGGVEGVKGVIADFHRRGVRVIIPYNPWDIGTRDESGLEEMVRMYNADITTLTKVSGSWNITPTVFYPYRKLPP</sequence>
<dbReference type="OMA" id="WNITPTV"/>
<gene>
    <name evidence="2" type="ORF">PITG_22961</name>
</gene>
<feature type="signal peptide" evidence="1">
    <location>
        <begin position="1"/>
        <end position="21"/>
    </location>
</feature>
<evidence type="ECO:0000313" key="3">
    <source>
        <dbReference type="Proteomes" id="UP000006643"/>
    </source>
</evidence>
<dbReference type="InParanoid" id="D0NKF1"/>
<evidence type="ECO:0000313" key="2">
    <source>
        <dbReference type="EMBL" id="EEY60087.1"/>
    </source>
</evidence>
<dbReference type="VEuPathDB" id="FungiDB:PITG_22961"/>
<dbReference type="RefSeq" id="XP_002900294.1">
    <property type="nucleotide sequence ID" value="XM_002900248.1"/>
</dbReference>
<name>D0NKF1_PHYIT</name>
<proteinExistence type="predicted"/>
<accession>D0NKF1</accession>
<dbReference type="AlphaFoldDB" id="D0NKF1"/>
<dbReference type="OrthoDB" id="659at2759"/>
<dbReference type="Proteomes" id="UP000006643">
    <property type="component" value="Unassembled WGS sequence"/>
</dbReference>